<dbReference type="FunFam" id="1.10.10.60:FF:000003">
    <property type="entry name" value="Iroquois-class homeobox protein IRX"/>
    <property type="match status" value="1"/>
</dbReference>
<accession>A0A5K3FAE1</accession>
<evidence type="ECO:0000256" key="2">
    <source>
        <dbReference type="ARBA" id="ARBA00008446"/>
    </source>
</evidence>
<feature type="DNA-binding region" description="Homeobox" evidence="6">
    <location>
        <begin position="262"/>
        <end position="324"/>
    </location>
</feature>
<dbReference type="GO" id="GO:0000978">
    <property type="term" value="F:RNA polymerase II cis-regulatory region sequence-specific DNA binding"/>
    <property type="evidence" value="ECO:0007669"/>
    <property type="project" value="TreeGrafter"/>
</dbReference>
<comment type="similarity">
    <text evidence="2">Belongs to the TALE/IRO homeobox family.</text>
</comment>
<dbReference type="InterPro" id="IPR008422">
    <property type="entry name" value="KN_HD"/>
</dbReference>
<keyword evidence="3 6" id="KW-0238">DNA-binding</keyword>
<dbReference type="InterPro" id="IPR017970">
    <property type="entry name" value="Homeobox_CS"/>
</dbReference>
<dbReference type="WBParaSite" id="MCU_006849-RA">
    <property type="protein sequence ID" value="MCU_006849-RA"/>
    <property type="gene ID" value="MCU_006849"/>
</dbReference>
<evidence type="ECO:0000256" key="6">
    <source>
        <dbReference type="PROSITE-ProRule" id="PRU00108"/>
    </source>
</evidence>
<dbReference type="Pfam" id="PF05920">
    <property type="entry name" value="Homeobox_KN"/>
    <property type="match status" value="1"/>
</dbReference>
<keyword evidence="4 6" id="KW-0371">Homeobox</keyword>
<organism evidence="9">
    <name type="scientific">Mesocestoides corti</name>
    <name type="common">Flatworm</name>
    <dbReference type="NCBI Taxonomy" id="53468"/>
    <lineage>
        <taxon>Eukaryota</taxon>
        <taxon>Metazoa</taxon>
        <taxon>Spiralia</taxon>
        <taxon>Lophotrochozoa</taxon>
        <taxon>Platyhelminthes</taxon>
        <taxon>Cestoda</taxon>
        <taxon>Eucestoda</taxon>
        <taxon>Cyclophyllidea</taxon>
        <taxon>Mesocestoididae</taxon>
        <taxon>Mesocestoides</taxon>
    </lineage>
</organism>
<evidence type="ECO:0000256" key="7">
    <source>
        <dbReference type="SAM" id="MobiDB-lite"/>
    </source>
</evidence>
<feature type="compositionally biased region" description="Polar residues" evidence="7">
    <location>
        <begin position="160"/>
        <end position="176"/>
    </location>
</feature>
<evidence type="ECO:0000256" key="5">
    <source>
        <dbReference type="ARBA" id="ARBA00023242"/>
    </source>
</evidence>
<evidence type="ECO:0000256" key="1">
    <source>
        <dbReference type="ARBA" id="ARBA00004123"/>
    </source>
</evidence>
<dbReference type="GO" id="GO:0000981">
    <property type="term" value="F:DNA-binding transcription factor activity, RNA polymerase II-specific"/>
    <property type="evidence" value="ECO:0007669"/>
    <property type="project" value="InterPro"/>
</dbReference>
<dbReference type="PANTHER" id="PTHR11211">
    <property type="entry name" value="IROQUOIS-CLASS HOMEODOMAIN PROTEIN IRX"/>
    <property type="match status" value="1"/>
</dbReference>
<dbReference type="GO" id="GO:0005634">
    <property type="term" value="C:nucleus"/>
    <property type="evidence" value="ECO:0007669"/>
    <property type="project" value="UniProtKB-SubCell"/>
</dbReference>
<dbReference type="SMART" id="SM00389">
    <property type="entry name" value="HOX"/>
    <property type="match status" value="1"/>
</dbReference>
<reference evidence="9" key="1">
    <citation type="submission" date="2019-11" db="UniProtKB">
        <authorList>
            <consortium name="WormBaseParasite"/>
        </authorList>
    </citation>
    <scope>IDENTIFICATION</scope>
</reference>
<keyword evidence="5 6" id="KW-0539">Nucleus</keyword>
<dbReference type="GO" id="GO:0048468">
    <property type="term" value="P:cell development"/>
    <property type="evidence" value="ECO:0007669"/>
    <property type="project" value="TreeGrafter"/>
</dbReference>
<feature type="region of interest" description="Disordered" evidence="7">
    <location>
        <begin position="160"/>
        <end position="206"/>
    </location>
</feature>
<feature type="region of interest" description="Disordered" evidence="7">
    <location>
        <begin position="340"/>
        <end position="362"/>
    </location>
</feature>
<feature type="compositionally biased region" description="Polar residues" evidence="7">
    <location>
        <begin position="341"/>
        <end position="354"/>
    </location>
</feature>
<dbReference type="AlphaFoldDB" id="A0A5K3FAE1"/>
<evidence type="ECO:0000256" key="4">
    <source>
        <dbReference type="ARBA" id="ARBA00023155"/>
    </source>
</evidence>
<dbReference type="GO" id="GO:0030182">
    <property type="term" value="P:neuron differentiation"/>
    <property type="evidence" value="ECO:0007669"/>
    <property type="project" value="TreeGrafter"/>
</dbReference>
<protein>
    <submittedName>
        <fullName evidence="9">Homeobox domain-containing protein</fullName>
    </submittedName>
</protein>
<sequence length="437" mass="48450">MYCENALRLERISVVSVIESVAVRPRCETIQSARSCERVECVRIDTCTHTRLHVRTHAPAQKQQVQPPHRFTLHRILHNLAFLTDTHSMELTPQTAALPPGLSNGAAHSNVFSSPDCALLRLIEQHPLVVREILSVATLTLRATGGLPLAAAINGLSTAEQQSPSELRSAPQSQLQAPGLPVTPLLDRQSPPDRQNPPMKLLPPEPVNPMVQATAGALQPASHSSFPIEKFQVQSFQELYKTNDHMQVRPINNAGKTKEDEVPVKKKAATRETTCFLKNWLYEHRKNPYPTKEEKVMLAAVTRMNLTQVSTWFANARRRLKKENRLTWCAKNRIITPPPLQSTSYWTETSAGSPRSEDSSIAHSLASQVQSALWTHVVKDIKARMCVEPTYSHQISTSSPSPPPPAPQAAKIWSLAELVKEPPTNHPSTSLFNASGE</sequence>
<comment type="subcellular location">
    <subcellularLocation>
        <location evidence="1 6">Nucleus</location>
    </subcellularLocation>
</comment>
<feature type="domain" description="Homeobox" evidence="8">
    <location>
        <begin position="260"/>
        <end position="323"/>
    </location>
</feature>
<evidence type="ECO:0000259" key="8">
    <source>
        <dbReference type="PROSITE" id="PS50071"/>
    </source>
</evidence>
<dbReference type="PANTHER" id="PTHR11211:SF40">
    <property type="entry name" value="MIRROR, ISOFORM C"/>
    <property type="match status" value="1"/>
</dbReference>
<dbReference type="CDD" id="cd00086">
    <property type="entry name" value="homeodomain"/>
    <property type="match status" value="1"/>
</dbReference>
<dbReference type="InterPro" id="IPR001356">
    <property type="entry name" value="HD"/>
</dbReference>
<evidence type="ECO:0000313" key="9">
    <source>
        <dbReference type="WBParaSite" id="MCU_006849-RA"/>
    </source>
</evidence>
<proteinExistence type="inferred from homology"/>
<dbReference type="SUPFAM" id="SSF46689">
    <property type="entry name" value="Homeodomain-like"/>
    <property type="match status" value="1"/>
</dbReference>
<name>A0A5K3FAE1_MESCO</name>
<evidence type="ECO:0000256" key="3">
    <source>
        <dbReference type="ARBA" id="ARBA00023125"/>
    </source>
</evidence>
<dbReference type="InterPro" id="IPR009057">
    <property type="entry name" value="Homeodomain-like_sf"/>
</dbReference>
<dbReference type="PROSITE" id="PS00027">
    <property type="entry name" value="HOMEOBOX_1"/>
    <property type="match status" value="1"/>
</dbReference>
<dbReference type="PROSITE" id="PS50071">
    <property type="entry name" value="HOMEOBOX_2"/>
    <property type="match status" value="1"/>
</dbReference>
<dbReference type="Gene3D" id="1.10.10.60">
    <property type="entry name" value="Homeodomain-like"/>
    <property type="match status" value="1"/>
</dbReference>